<dbReference type="SMART" id="SM00729">
    <property type="entry name" value="Elp3"/>
    <property type="match status" value="1"/>
</dbReference>
<dbReference type="PROSITE" id="PS51918">
    <property type="entry name" value="RADICAL_SAM"/>
    <property type="match status" value="1"/>
</dbReference>
<feature type="domain" description="Radical SAM core" evidence="1">
    <location>
        <begin position="244"/>
        <end position="474"/>
    </location>
</feature>
<dbReference type="SFLD" id="SFLDG01082">
    <property type="entry name" value="B12-binding_domain_containing"/>
    <property type="match status" value="1"/>
</dbReference>
<dbReference type="GO" id="GO:0051536">
    <property type="term" value="F:iron-sulfur cluster binding"/>
    <property type="evidence" value="ECO:0007669"/>
    <property type="project" value="InterPro"/>
</dbReference>
<dbReference type="InterPro" id="IPR023404">
    <property type="entry name" value="rSAM_horseshoe"/>
</dbReference>
<dbReference type="PANTHER" id="PTHR42731">
    <property type="entry name" value="SLL1084 PROTEIN"/>
    <property type="match status" value="1"/>
</dbReference>
<evidence type="ECO:0000259" key="1">
    <source>
        <dbReference type="PROSITE" id="PS51918"/>
    </source>
</evidence>
<dbReference type="Gene3D" id="3.40.50.280">
    <property type="entry name" value="Cobalamin-binding domain"/>
    <property type="match status" value="1"/>
</dbReference>
<dbReference type="SUPFAM" id="SSF102114">
    <property type="entry name" value="Radical SAM enzymes"/>
    <property type="match status" value="1"/>
</dbReference>
<accession>A0A1M4US75</accession>
<dbReference type="InterPro" id="IPR045784">
    <property type="entry name" value="Radical_SAM_N2"/>
</dbReference>
<dbReference type="Proteomes" id="UP000184404">
    <property type="component" value="Unassembled WGS sequence"/>
</dbReference>
<reference evidence="2 3" key="1">
    <citation type="submission" date="2016-11" db="EMBL/GenBank/DDBJ databases">
        <authorList>
            <person name="Jaros S."/>
            <person name="Januszkiewicz K."/>
            <person name="Wedrychowicz H."/>
        </authorList>
    </citation>
    <scope>NUCLEOTIDE SEQUENCE [LARGE SCALE GENOMIC DNA]</scope>
    <source>
        <strain evidence="2 3">DSM 10502</strain>
    </source>
</reference>
<evidence type="ECO:0000313" key="3">
    <source>
        <dbReference type="Proteomes" id="UP000184404"/>
    </source>
</evidence>
<dbReference type="InterPro" id="IPR006638">
    <property type="entry name" value="Elp3/MiaA/NifB-like_rSAM"/>
</dbReference>
<sequence length="579" mass="65180">MSWKLAAKLKAQLEKEKGCYIFPAGQRERMALVYPNSYFVGMSNLGIHIIYDLMNRRNDTACERFFLPEKKELDEYRRTNTPLMSLETQTPLAEFSLIAFAVSFEMDYFNLMDILSVGRVPLLASERGDSSPLVIAGGPCATFNPEPLSDFVDAFIIGEGEEIMQHFMDAYYAAKADGAGKKELLKRLAEVDGVYVPSLYEHNFSEDGTLVSITPLEDAPEKVHRQWVKNLDEYPAHTVVVTDDTEFNLYLVETARGCGRHCRFCMAGYCFRRPRNRSLEVLQEEFRDGEKYGKRFGLMGAAISDYPEIDALCEGIISTGNTMSVASFRADSVTAVLVDSLVKSGMRTLTLAPEAGSPRMRSVINKGITEEHLFHTLDLGLDAGIRHYRLYIMIGLPMETAEDIDAIADLTLRMKDYLEQKDKKTTLTLSVNPFIPKPFTPFQWSPMADKKTIEAALKRLRQGIAGHKGIDMISEPPKSALVQGVLARGDRRIAKVLYKAHEAGGAKAFLRAMKECGLDADFYLHRTRSREECLPWSSLDMGLKEEYLWSEWERAKALKDTVPCFDGCQRCGVCGRTEE</sequence>
<dbReference type="InterPro" id="IPR058240">
    <property type="entry name" value="rSAM_sf"/>
</dbReference>
<dbReference type="STRING" id="1123243.SAMN02745190_00764"/>
<proteinExistence type="predicted"/>
<dbReference type="Gene3D" id="3.80.30.20">
    <property type="entry name" value="tm_1862 like domain"/>
    <property type="match status" value="1"/>
</dbReference>
<dbReference type="GO" id="GO:0003824">
    <property type="term" value="F:catalytic activity"/>
    <property type="evidence" value="ECO:0007669"/>
    <property type="project" value="InterPro"/>
</dbReference>
<name>A0A1M4US75_9FIRM</name>
<dbReference type="EMBL" id="FQUG01000003">
    <property type="protein sequence ID" value="SHE59544.1"/>
    <property type="molecule type" value="Genomic_DNA"/>
</dbReference>
<gene>
    <name evidence="2" type="ORF">SAMN02745190_00764</name>
</gene>
<dbReference type="Pfam" id="PF04055">
    <property type="entry name" value="Radical_SAM"/>
    <property type="match status" value="1"/>
</dbReference>
<dbReference type="RefSeq" id="WP_072934866.1">
    <property type="nucleotide sequence ID" value="NZ_FQUG01000003.1"/>
</dbReference>
<protein>
    <submittedName>
        <fullName evidence="2">Radical SAM family uncharacterized protein</fullName>
    </submittedName>
</protein>
<dbReference type="NCBIfam" id="TIGR03960">
    <property type="entry name" value="rSAM_fuse_unch"/>
    <property type="match status" value="1"/>
</dbReference>
<dbReference type="AlphaFoldDB" id="A0A1M4US75"/>
<dbReference type="OrthoDB" id="9806827at2"/>
<dbReference type="PANTHER" id="PTHR42731:SF5">
    <property type="entry name" value="RADICAL SAM DOMAIN PROTEIN"/>
    <property type="match status" value="1"/>
</dbReference>
<dbReference type="InterPro" id="IPR007197">
    <property type="entry name" value="rSAM"/>
</dbReference>
<keyword evidence="3" id="KW-1185">Reference proteome</keyword>
<dbReference type="CDD" id="cd01335">
    <property type="entry name" value="Radical_SAM"/>
    <property type="match status" value="1"/>
</dbReference>
<dbReference type="InterPro" id="IPR023862">
    <property type="entry name" value="CHP03960_rSAM"/>
</dbReference>
<evidence type="ECO:0000313" key="2">
    <source>
        <dbReference type="EMBL" id="SHE59544.1"/>
    </source>
</evidence>
<dbReference type="SFLD" id="SFLDS00029">
    <property type="entry name" value="Radical_SAM"/>
    <property type="match status" value="1"/>
</dbReference>
<dbReference type="Pfam" id="PF19864">
    <property type="entry name" value="Radical_SAM_N2"/>
    <property type="match status" value="1"/>
</dbReference>
<organism evidence="2 3">
    <name type="scientific">Schwartzia succinivorans DSM 10502</name>
    <dbReference type="NCBI Taxonomy" id="1123243"/>
    <lineage>
        <taxon>Bacteria</taxon>
        <taxon>Bacillati</taxon>
        <taxon>Bacillota</taxon>
        <taxon>Negativicutes</taxon>
        <taxon>Selenomonadales</taxon>
        <taxon>Selenomonadaceae</taxon>
        <taxon>Schwartzia</taxon>
    </lineage>
</organism>